<dbReference type="AlphaFoldDB" id="A0A672RGQ0"/>
<dbReference type="CDD" id="cd08321">
    <property type="entry name" value="Pyrin_ASC-like"/>
    <property type="match status" value="1"/>
</dbReference>
<dbReference type="Ensembl" id="ENSSGRT00000093407.1">
    <property type="protein sequence ID" value="ENSSGRP00000087757.1"/>
    <property type="gene ID" value="ENSSGRG00000044073.1"/>
</dbReference>
<evidence type="ECO:0000313" key="2">
    <source>
        <dbReference type="Ensembl" id="ENSSGRP00000087757.1"/>
    </source>
</evidence>
<dbReference type="SMART" id="SM01289">
    <property type="entry name" value="PYRIN"/>
    <property type="match status" value="1"/>
</dbReference>
<dbReference type="InterPro" id="IPR004020">
    <property type="entry name" value="DAPIN"/>
</dbReference>
<dbReference type="PROSITE" id="PS50824">
    <property type="entry name" value="DAPIN"/>
    <property type="match status" value="1"/>
</dbReference>
<feature type="domain" description="Pyrin" evidence="1">
    <location>
        <begin position="1"/>
        <end position="86"/>
    </location>
</feature>
<reference evidence="2" key="2">
    <citation type="submission" date="2025-09" db="UniProtKB">
        <authorList>
            <consortium name="Ensembl"/>
        </authorList>
    </citation>
    <scope>IDENTIFICATION</scope>
</reference>
<sequence length="98" mass="11506">MAFVDELLLNSLKDLGKEELKAFQWHLKKNYKDISNSEMEDADRFKTVDIVVNFFGEEEAVKNTVEILRKMKKNNLAKQLEDNHKKGNRLKLNKILNV</sequence>
<dbReference type="InParanoid" id="A0A672RGQ0"/>
<keyword evidence="3" id="KW-1185">Reference proteome</keyword>
<organism evidence="2 3">
    <name type="scientific">Sinocyclocheilus grahami</name>
    <name type="common">Dianchi golden-line fish</name>
    <name type="synonym">Barbus grahami</name>
    <dbReference type="NCBI Taxonomy" id="75366"/>
    <lineage>
        <taxon>Eukaryota</taxon>
        <taxon>Metazoa</taxon>
        <taxon>Chordata</taxon>
        <taxon>Craniata</taxon>
        <taxon>Vertebrata</taxon>
        <taxon>Euteleostomi</taxon>
        <taxon>Actinopterygii</taxon>
        <taxon>Neopterygii</taxon>
        <taxon>Teleostei</taxon>
        <taxon>Ostariophysi</taxon>
        <taxon>Cypriniformes</taxon>
        <taxon>Cyprinidae</taxon>
        <taxon>Cyprininae</taxon>
        <taxon>Sinocyclocheilus</taxon>
    </lineage>
</organism>
<protein>
    <recommendedName>
        <fullName evidence="1">Pyrin domain-containing protein</fullName>
    </recommendedName>
</protein>
<dbReference type="OMA" id="WHLTNSA"/>
<name>A0A672RGQ0_SINGR</name>
<dbReference type="InterPro" id="IPR011029">
    <property type="entry name" value="DEATH-like_dom_sf"/>
</dbReference>
<dbReference type="Pfam" id="PF02758">
    <property type="entry name" value="PYRIN"/>
    <property type="match status" value="1"/>
</dbReference>
<evidence type="ECO:0000259" key="1">
    <source>
        <dbReference type="PROSITE" id="PS50824"/>
    </source>
</evidence>
<reference evidence="2" key="1">
    <citation type="submission" date="2025-08" db="UniProtKB">
        <authorList>
            <consortium name="Ensembl"/>
        </authorList>
    </citation>
    <scope>IDENTIFICATION</scope>
</reference>
<dbReference type="Gene3D" id="1.10.533.10">
    <property type="entry name" value="Death Domain, Fas"/>
    <property type="match status" value="1"/>
</dbReference>
<dbReference type="SUPFAM" id="SSF47986">
    <property type="entry name" value="DEATH domain"/>
    <property type="match status" value="1"/>
</dbReference>
<evidence type="ECO:0000313" key="3">
    <source>
        <dbReference type="Proteomes" id="UP000472262"/>
    </source>
</evidence>
<dbReference type="Proteomes" id="UP000472262">
    <property type="component" value="Unassembled WGS sequence"/>
</dbReference>
<proteinExistence type="predicted"/>
<accession>A0A672RGQ0</accession>